<protein>
    <submittedName>
        <fullName evidence="2">Uncharacterized protein</fullName>
    </submittedName>
</protein>
<gene>
    <name evidence="2" type="ORF">SAMN05192561_105168</name>
</gene>
<keyword evidence="1" id="KW-1133">Transmembrane helix</keyword>
<accession>A0A1H6IYJ0</accession>
<evidence type="ECO:0000313" key="3">
    <source>
        <dbReference type="Proteomes" id="UP000199215"/>
    </source>
</evidence>
<organism evidence="2 3">
    <name type="scientific">Halopenitus malekzadehii</name>
    <dbReference type="NCBI Taxonomy" id="1267564"/>
    <lineage>
        <taxon>Archaea</taxon>
        <taxon>Methanobacteriati</taxon>
        <taxon>Methanobacteriota</taxon>
        <taxon>Stenosarchaea group</taxon>
        <taxon>Halobacteria</taxon>
        <taxon>Halobacteriales</taxon>
        <taxon>Haloferacaceae</taxon>
        <taxon>Halopenitus</taxon>
    </lineage>
</organism>
<dbReference type="EMBL" id="FNWU01000005">
    <property type="protein sequence ID" value="SEH54297.1"/>
    <property type="molecule type" value="Genomic_DNA"/>
</dbReference>
<reference evidence="2 3" key="1">
    <citation type="submission" date="2016-10" db="EMBL/GenBank/DDBJ databases">
        <authorList>
            <person name="de Groot N.N."/>
        </authorList>
    </citation>
    <scope>NUCLEOTIDE SEQUENCE [LARGE SCALE GENOMIC DNA]</scope>
    <source>
        <strain evidence="2 3">IBRC-M10418</strain>
    </source>
</reference>
<sequence length="83" mass="9903">MRHLVVADNTIHVSLFYIFKPISWIVYRFHFKVVAFAFEKRRYKIRKALVVFYVEYSYSFADISDQTFLVNIVDVRNSCSLLG</sequence>
<keyword evidence="1" id="KW-0472">Membrane</keyword>
<evidence type="ECO:0000256" key="1">
    <source>
        <dbReference type="SAM" id="Phobius"/>
    </source>
</evidence>
<dbReference type="Proteomes" id="UP000199215">
    <property type="component" value="Unassembled WGS sequence"/>
</dbReference>
<name>A0A1H6IYJ0_9EURY</name>
<keyword evidence="1" id="KW-0812">Transmembrane</keyword>
<evidence type="ECO:0000313" key="2">
    <source>
        <dbReference type="EMBL" id="SEH54297.1"/>
    </source>
</evidence>
<feature type="transmembrane region" description="Helical" evidence="1">
    <location>
        <begin position="15"/>
        <end position="38"/>
    </location>
</feature>
<keyword evidence="3" id="KW-1185">Reference proteome</keyword>
<proteinExistence type="predicted"/>
<dbReference type="AlphaFoldDB" id="A0A1H6IYJ0"/>